<sequence length="196" mass="22763">MDIWQTDKLILFIAFVIPGFLSIKFYQLIFPGTIRNASDQIIDAIAYSCINYALLFWAIVYVEGTGFRQIHPSLYYMFYVFVLFVFPFFLVLAWKWLRTHERFKGTAPHPTPKPWDFIFKQAKPFWIIVYLKNGNKVGGKYSGKSFASSFPADEQIYLEEAWLVSDAGLLDRAVKQSAGVLVMASEISYVEFFHYN</sequence>
<dbReference type="RefSeq" id="WP_104503000.1">
    <property type="nucleotide sequence ID" value="NZ_CP018049.1"/>
</dbReference>
<dbReference type="Proteomes" id="UP000239888">
    <property type="component" value="Chromosome"/>
</dbReference>
<feature type="transmembrane region" description="Helical" evidence="1">
    <location>
        <begin position="12"/>
        <end position="29"/>
    </location>
</feature>
<keyword evidence="1" id="KW-1133">Transmembrane helix</keyword>
<name>A0A2L0RWZ7_9PSED</name>
<accession>A0A2L0RWZ7</accession>
<gene>
    <name evidence="2" type="ORF">BOP93_12915</name>
</gene>
<feature type="transmembrane region" description="Helical" evidence="1">
    <location>
        <begin position="41"/>
        <end position="62"/>
    </location>
</feature>
<dbReference type="AlphaFoldDB" id="A0A2L0RWZ7"/>
<feature type="transmembrane region" description="Helical" evidence="1">
    <location>
        <begin position="74"/>
        <end position="94"/>
    </location>
</feature>
<keyword evidence="1" id="KW-0472">Membrane</keyword>
<reference evidence="2 3" key="1">
    <citation type="journal article" date="2018" name="Front. Microbiol.">
        <title>Pseudomonas orientalis F9: A Potent Antagonist against Phytopathogens with Phytotoxic Effect in the Apple Flower.</title>
        <authorList>
            <person name="Zengerer V."/>
            <person name="Schmid M."/>
            <person name="Bieri M."/>
            <person name="Muller D.C."/>
            <person name="Remus-Emsermann M.N.P."/>
            <person name="Ahrens C.H."/>
            <person name="Pelludat C."/>
        </authorList>
    </citation>
    <scope>NUCLEOTIDE SEQUENCE [LARGE SCALE GENOMIC DNA]</scope>
    <source>
        <strain evidence="2 3">F9</strain>
    </source>
</reference>
<dbReference type="Pfam" id="PF19865">
    <property type="entry name" value="DUF6338"/>
    <property type="match status" value="1"/>
</dbReference>
<evidence type="ECO:0000256" key="1">
    <source>
        <dbReference type="SAM" id="Phobius"/>
    </source>
</evidence>
<dbReference type="EMBL" id="CP018049">
    <property type="protein sequence ID" value="AUZ46456.1"/>
    <property type="molecule type" value="Genomic_DNA"/>
</dbReference>
<evidence type="ECO:0000313" key="2">
    <source>
        <dbReference type="EMBL" id="AUZ46456.1"/>
    </source>
</evidence>
<proteinExistence type="predicted"/>
<dbReference type="KEGG" id="poi:BOP93_12915"/>
<organism evidence="2 3">
    <name type="scientific">Pseudomonas orientalis</name>
    <dbReference type="NCBI Taxonomy" id="76758"/>
    <lineage>
        <taxon>Bacteria</taxon>
        <taxon>Pseudomonadati</taxon>
        <taxon>Pseudomonadota</taxon>
        <taxon>Gammaproteobacteria</taxon>
        <taxon>Pseudomonadales</taxon>
        <taxon>Pseudomonadaceae</taxon>
        <taxon>Pseudomonas</taxon>
    </lineage>
</organism>
<keyword evidence="1" id="KW-0812">Transmembrane</keyword>
<dbReference type="InterPro" id="IPR045919">
    <property type="entry name" value="DUF6338"/>
</dbReference>
<protein>
    <submittedName>
        <fullName evidence="2">Uncharacterized protein</fullName>
    </submittedName>
</protein>
<evidence type="ECO:0000313" key="3">
    <source>
        <dbReference type="Proteomes" id="UP000239888"/>
    </source>
</evidence>